<reference evidence="2 3" key="1">
    <citation type="submission" date="2014-04" db="EMBL/GenBank/DDBJ databases">
        <title>Genome sequencing of Vibrio navarrensis strains.</title>
        <authorList>
            <person name="Gladney L.M."/>
            <person name="Katz L.S."/>
            <person name="Marino-Ramirez L."/>
            <person name="Jordan I.K."/>
        </authorList>
    </citation>
    <scope>NUCLEOTIDE SEQUENCE [LARGE SCALE GENOMIC DNA]</scope>
    <source>
        <strain evidence="2 3">ATCC 51183</strain>
    </source>
</reference>
<accession>A0A099MIE6</accession>
<comment type="caution">
    <text evidence="2">The sequence shown here is derived from an EMBL/GenBank/DDBJ whole genome shotgun (WGS) entry which is preliminary data.</text>
</comment>
<dbReference type="GeneID" id="95681050"/>
<feature type="domain" description="Retropepsin-like aspartic endopeptidase" evidence="1">
    <location>
        <begin position="6"/>
        <end position="139"/>
    </location>
</feature>
<dbReference type="AlphaFoldDB" id="A0A099MIE6"/>
<evidence type="ECO:0000313" key="3">
    <source>
        <dbReference type="Proteomes" id="UP000029994"/>
    </source>
</evidence>
<dbReference type="InterPro" id="IPR008503">
    <property type="entry name" value="Asp_endopeptidase"/>
</dbReference>
<dbReference type="InterPro" id="IPR021109">
    <property type="entry name" value="Peptidase_aspartic_dom_sf"/>
</dbReference>
<protein>
    <submittedName>
        <fullName evidence="2">Ribosomal protein S6 modification protein</fullName>
    </submittedName>
</protein>
<dbReference type="Gene3D" id="2.40.70.10">
    <property type="entry name" value="Acid Proteases"/>
    <property type="match status" value="1"/>
</dbReference>
<keyword evidence="3" id="KW-1185">Reference proteome</keyword>
<sequence length="142" mass="16094">MTQKLIIGNTEAVCLPELGITHLETRIDTGAQTSSLHVDNLLCLRKKGRKYVEFDLHPDVYHLEKIVRCSAPLKACRKVKSSNGTFEHRCVIETLLRMGDQEWPIEITLSNRQDMTYMMLLGRQGMSDKVLVDPSQSHVLAS</sequence>
<gene>
    <name evidence="2" type="ORF">EA26_13410</name>
</gene>
<organism evidence="2 3">
    <name type="scientific">Vibrio navarrensis</name>
    <dbReference type="NCBI Taxonomy" id="29495"/>
    <lineage>
        <taxon>Bacteria</taxon>
        <taxon>Pseudomonadati</taxon>
        <taxon>Pseudomonadota</taxon>
        <taxon>Gammaproteobacteria</taxon>
        <taxon>Vibrionales</taxon>
        <taxon>Vibrionaceae</taxon>
        <taxon>Vibrio</taxon>
    </lineage>
</organism>
<dbReference type="RefSeq" id="WP_039428131.1">
    <property type="nucleotide sequence ID" value="NZ_CAWPVW010000065.1"/>
</dbReference>
<dbReference type="Pfam" id="PF05618">
    <property type="entry name" value="Zn_protease"/>
    <property type="match status" value="1"/>
</dbReference>
<dbReference type="Proteomes" id="UP000029994">
    <property type="component" value="Unassembled WGS sequence"/>
</dbReference>
<evidence type="ECO:0000313" key="2">
    <source>
        <dbReference type="EMBL" id="KGK12255.1"/>
    </source>
</evidence>
<dbReference type="SUPFAM" id="SSF50630">
    <property type="entry name" value="Acid proteases"/>
    <property type="match status" value="1"/>
</dbReference>
<dbReference type="eggNOG" id="COG4067">
    <property type="taxonomic scope" value="Bacteria"/>
</dbReference>
<name>A0A099MIE6_9VIBR</name>
<dbReference type="PANTHER" id="PTHR38037:SF2">
    <property type="entry name" value="ATP-DEPENDENT ZINC PROTEASE DOMAIN-CONTAINING PROTEIN-RELATED"/>
    <property type="match status" value="1"/>
</dbReference>
<dbReference type="STRING" id="29495.EA26_13410"/>
<dbReference type="PANTHER" id="PTHR38037">
    <property type="entry name" value="ZN_PROTEASE DOMAIN-CONTAINING PROTEIN"/>
    <property type="match status" value="1"/>
</dbReference>
<dbReference type="EMBL" id="JMCG01000001">
    <property type="protein sequence ID" value="KGK12255.1"/>
    <property type="molecule type" value="Genomic_DNA"/>
</dbReference>
<evidence type="ECO:0000259" key="1">
    <source>
        <dbReference type="Pfam" id="PF05618"/>
    </source>
</evidence>
<proteinExistence type="predicted"/>